<evidence type="ECO:0000256" key="3">
    <source>
        <dbReference type="ARBA" id="ARBA00022724"/>
    </source>
</evidence>
<keyword evidence="5" id="KW-0238">DNA-binding</keyword>
<feature type="region of interest" description="Disordered" evidence="8">
    <location>
        <begin position="160"/>
        <end position="234"/>
    </location>
</feature>
<comment type="caution">
    <text evidence="10">The sequence shown here is derived from an EMBL/GenBank/DDBJ whole genome shotgun (WGS) entry which is preliminary data.</text>
</comment>
<dbReference type="GO" id="GO:0000981">
    <property type="term" value="F:DNA-binding transcription factor activity, RNA polymerase II-specific"/>
    <property type="evidence" value="ECO:0007669"/>
    <property type="project" value="TreeGrafter"/>
</dbReference>
<name>A0AAN8K4U4_PATCE</name>
<feature type="region of interest" description="Disordered" evidence="8">
    <location>
        <begin position="337"/>
        <end position="378"/>
    </location>
</feature>
<accession>A0AAN8K4U4</accession>
<comment type="subcellular location">
    <subcellularLocation>
        <location evidence="1">Nucleus</location>
    </subcellularLocation>
</comment>
<evidence type="ECO:0000256" key="6">
    <source>
        <dbReference type="ARBA" id="ARBA00023163"/>
    </source>
</evidence>
<evidence type="ECO:0000256" key="8">
    <source>
        <dbReference type="SAM" id="MobiDB-lite"/>
    </source>
</evidence>
<evidence type="ECO:0000256" key="1">
    <source>
        <dbReference type="ARBA" id="ARBA00004123"/>
    </source>
</evidence>
<dbReference type="Pfam" id="PF00292">
    <property type="entry name" value="PAX"/>
    <property type="match status" value="1"/>
</dbReference>
<dbReference type="PRINTS" id="PR00027">
    <property type="entry name" value="PAIREDBOX"/>
</dbReference>
<feature type="compositionally biased region" description="Basic and acidic residues" evidence="8">
    <location>
        <begin position="160"/>
        <end position="173"/>
    </location>
</feature>
<keyword evidence="2" id="KW-0217">Developmental protein</keyword>
<dbReference type="GO" id="GO:0000978">
    <property type="term" value="F:RNA polymerase II cis-regulatory region sequence-specific DNA binding"/>
    <property type="evidence" value="ECO:0007669"/>
    <property type="project" value="TreeGrafter"/>
</dbReference>
<feature type="compositionally biased region" description="Basic and acidic residues" evidence="8">
    <location>
        <begin position="337"/>
        <end position="346"/>
    </location>
</feature>
<dbReference type="InterPro" id="IPR009057">
    <property type="entry name" value="Homeodomain-like_sf"/>
</dbReference>
<dbReference type="FunFam" id="1.10.10.10:FF:000003">
    <property type="entry name" value="Paired box protein Pax-6"/>
    <property type="match status" value="1"/>
</dbReference>
<evidence type="ECO:0000256" key="4">
    <source>
        <dbReference type="ARBA" id="ARBA00023015"/>
    </source>
</evidence>
<evidence type="ECO:0000256" key="7">
    <source>
        <dbReference type="ARBA" id="ARBA00023242"/>
    </source>
</evidence>
<reference evidence="10 11" key="1">
    <citation type="submission" date="2024-01" db="EMBL/GenBank/DDBJ databases">
        <title>The genome of the rayed Mediterranean limpet Patella caerulea (Linnaeus, 1758).</title>
        <authorList>
            <person name="Anh-Thu Weber A."/>
            <person name="Halstead-Nussloch G."/>
        </authorList>
    </citation>
    <scope>NUCLEOTIDE SEQUENCE [LARGE SCALE GENOMIC DNA]</scope>
    <source>
        <strain evidence="10">AATW-2023a</strain>
        <tissue evidence="10">Whole specimen</tissue>
    </source>
</reference>
<dbReference type="PROSITE" id="PS51057">
    <property type="entry name" value="PAIRED_2"/>
    <property type="match status" value="1"/>
</dbReference>
<dbReference type="FunFam" id="1.10.10.10:FF:000013">
    <property type="entry name" value="Paired box 8 isoform 1"/>
    <property type="match status" value="1"/>
</dbReference>
<dbReference type="InterPro" id="IPR036388">
    <property type="entry name" value="WH-like_DNA-bd_sf"/>
</dbReference>
<sequence length="492" mass="53316">MDLAAAYRYHHHHHHHHNANFSVMDYYHSCKSHGGVNQLGGVFVNGRPLPEVVRNRIVDLAHQGVRPCDISRQLRVSHGCVSKILGRYYETGSIRPGVIGGSKPKVATPKVVDAITQYKIDNPTMFAWEIRDRLLAENVCSQDNVPSVSSINRIVRNQASDRAKLEPSHENEHQQSPTSMTGDLVSHSSSSPNGDGSQRPSGGYTISGILNTPTTAKRKGDSDSVTNGNTDGERLDLWYERQAKIPRTEDSSIEQAQILPNGQVSVYATGYPQFTANPSTEVKQEFHITTGNSTDSHNSAGAYSPAIGSSISPINTAATPGINERKPVIVTVISEHSETPPLKYEEATNNNEPSPTSKSSTPNISGSTTFTELKPVPSVTPINQYTPLPSIGQFSTPAISYSTNPTPYSSQSAVNSTVPLMLNQVGSIYNTGNVPAGDYTTYNSVPYTQYGSAPYTIDPSYMRYGAPSGLLNTPYYYPHSARTDTTTAIGKS</sequence>
<dbReference type="SUPFAM" id="SSF46689">
    <property type="entry name" value="Homeodomain-like"/>
    <property type="match status" value="1"/>
</dbReference>
<evidence type="ECO:0000259" key="9">
    <source>
        <dbReference type="PROSITE" id="PS51057"/>
    </source>
</evidence>
<dbReference type="CDD" id="cd00131">
    <property type="entry name" value="PAX"/>
    <property type="match status" value="1"/>
</dbReference>
<keyword evidence="4" id="KW-0805">Transcription regulation</keyword>
<dbReference type="GO" id="GO:0005634">
    <property type="term" value="C:nucleus"/>
    <property type="evidence" value="ECO:0007669"/>
    <property type="project" value="UniProtKB-SubCell"/>
</dbReference>
<dbReference type="Gene3D" id="1.10.10.10">
    <property type="entry name" value="Winged helix-like DNA-binding domain superfamily/Winged helix DNA-binding domain"/>
    <property type="match status" value="2"/>
</dbReference>
<dbReference type="AlphaFoldDB" id="A0AAN8K4U4"/>
<evidence type="ECO:0000313" key="11">
    <source>
        <dbReference type="Proteomes" id="UP001347796"/>
    </source>
</evidence>
<dbReference type="Proteomes" id="UP001347796">
    <property type="component" value="Unassembled WGS sequence"/>
</dbReference>
<evidence type="ECO:0000256" key="5">
    <source>
        <dbReference type="ARBA" id="ARBA00023125"/>
    </source>
</evidence>
<dbReference type="InterPro" id="IPR001523">
    <property type="entry name" value="Paired_dom"/>
</dbReference>
<dbReference type="PANTHER" id="PTHR45636">
    <property type="entry name" value="PAIRED BOX PROTEIN PAX-6-RELATED-RELATED"/>
    <property type="match status" value="1"/>
</dbReference>
<organism evidence="10 11">
    <name type="scientific">Patella caerulea</name>
    <name type="common">Rayed Mediterranean limpet</name>
    <dbReference type="NCBI Taxonomy" id="87958"/>
    <lineage>
        <taxon>Eukaryota</taxon>
        <taxon>Metazoa</taxon>
        <taxon>Spiralia</taxon>
        <taxon>Lophotrochozoa</taxon>
        <taxon>Mollusca</taxon>
        <taxon>Gastropoda</taxon>
        <taxon>Patellogastropoda</taxon>
        <taxon>Patelloidea</taxon>
        <taxon>Patellidae</taxon>
        <taxon>Patella</taxon>
    </lineage>
</organism>
<dbReference type="PROSITE" id="PS00034">
    <property type="entry name" value="PAIRED_1"/>
    <property type="match status" value="1"/>
</dbReference>
<dbReference type="PANTHER" id="PTHR45636:SF41">
    <property type="entry name" value="PAIRED BOX PROTEIN PAX-6-RELATED"/>
    <property type="match status" value="1"/>
</dbReference>
<protein>
    <recommendedName>
        <fullName evidence="9">Paired domain-containing protein</fullName>
    </recommendedName>
</protein>
<keyword evidence="11" id="KW-1185">Reference proteome</keyword>
<feature type="domain" description="Paired" evidence="9">
    <location>
        <begin position="32"/>
        <end position="158"/>
    </location>
</feature>
<proteinExistence type="predicted"/>
<dbReference type="EMBL" id="JAZGQO010000004">
    <property type="protein sequence ID" value="KAK6187762.1"/>
    <property type="molecule type" value="Genomic_DNA"/>
</dbReference>
<dbReference type="InterPro" id="IPR043565">
    <property type="entry name" value="PAX_fam"/>
</dbReference>
<evidence type="ECO:0000313" key="10">
    <source>
        <dbReference type="EMBL" id="KAK6187762.1"/>
    </source>
</evidence>
<gene>
    <name evidence="10" type="ORF">SNE40_005717</name>
</gene>
<keyword evidence="6" id="KW-0804">Transcription</keyword>
<feature type="compositionally biased region" description="Polar residues" evidence="8">
    <location>
        <begin position="347"/>
        <end position="371"/>
    </location>
</feature>
<evidence type="ECO:0000256" key="2">
    <source>
        <dbReference type="ARBA" id="ARBA00022473"/>
    </source>
</evidence>
<dbReference type="SMART" id="SM00351">
    <property type="entry name" value="PAX"/>
    <property type="match status" value="1"/>
</dbReference>
<keyword evidence="7" id="KW-0539">Nucleus</keyword>
<dbReference type="InterPro" id="IPR043182">
    <property type="entry name" value="PAIRED_DNA-bd_dom"/>
</dbReference>
<keyword evidence="3" id="KW-0563">Paired box</keyword>